<dbReference type="EMBL" id="GL377641">
    <property type="protein sequence ID" value="EFJ12153.1"/>
    <property type="molecule type" value="Genomic_DNA"/>
</dbReference>
<protein>
    <submittedName>
        <fullName evidence="1">Uncharacterized protein</fullName>
    </submittedName>
</protein>
<name>D8STX6_SELML</name>
<gene>
    <name evidence="1" type="ORF">SELMODRAFT_425677</name>
</gene>
<proteinExistence type="predicted"/>
<dbReference type="KEGG" id="smo:SELMODRAFT_425677"/>
<dbReference type="HOGENOM" id="CLU_1931163_0_0_1"/>
<evidence type="ECO:0000313" key="2">
    <source>
        <dbReference type="Proteomes" id="UP000001514"/>
    </source>
</evidence>
<dbReference type="InParanoid" id="D8STX6"/>
<sequence>MKANRPWEFYESREKYGQGFKTRLFGHPTVVGHRRHILMAFLGPDTSEVKKALFSVVFNLFLSIQDEEEEKELLAPFEDAQLSRDISAVGGTQADTVEGFTVPKDWRFHWSIFQSNKRSAFFMDPDKFDLE</sequence>
<dbReference type="Proteomes" id="UP000001514">
    <property type="component" value="Unassembled WGS sequence"/>
</dbReference>
<dbReference type="Gramene" id="EFJ12153">
    <property type="protein sequence ID" value="EFJ12153"/>
    <property type="gene ID" value="SELMODRAFT_425677"/>
</dbReference>
<keyword evidence="2" id="KW-1185">Reference proteome</keyword>
<dbReference type="AlphaFoldDB" id="D8STX6"/>
<accession>D8STX6</accession>
<reference evidence="1 2" key="1">
    <citation type="journal article" date="2011" name="Science">
        <title>The Selaginella genome identifies genetic changes associated with the evolution of vascular plants.</title>
        <authorList>
            <person name="Banks J.A."/>
            <person name="Nishiyama T."/>
            <person name="Hasebe M."/>
            <person name="Bowman J.L."/>
            <person name="Gribskov M."/>
            <person name="dePamphilis C."/>
            <person name="Albert V.A."/>
            <person name="Aono N."/>
            <person name="Aoyama T."/>
            <person name="Ambrose B.A."/>
            <person name="Ashton N.W."/>
            <person name="Axtell M.J."/>
            <person name="Barker E."/>
            <person name="Barker M.S."/>
            <person name="Bennetzen J.L."/>
            <person name="Bonawitz N.D."/>
            <person name="Chapple C."/>
            <person name="Cheng C."/>
            <person name="Correa L.G."/>
            <person name="Dacre M."/>
            <person name="DeBarry J."/>
            <person name="Dreyer I."/>
            <person name="Elias M."/>
            <person name="Engstrom E.M."/>
            <person name="Estelle M."/>
            <person name="Feng L."/>
            <person name="Finet C."/>
            <person name="Floyd S.K."/>
            <person name="Frommer W.B."/>
            <person name="Fujita T."/>
            <person name="Gramzow L."/>
            <person name="Gutensohn M."/>
            <person name="Harholt J."/>
            <person name="Hattori M."/>
            <person name="Heyl A."/>
            <person name="Hirai T."/>
            <person name="Hiwatashi Y."/>
            <person name="Ishikawa M."/>
            <person name="Iwata M."/>
            <person name="Karol K.G."/>
            <person name="Koehler B."/>
            <person name="Kolukisaoglu U."/>
            <person name="Kubo M."/>
            <person name="Kurata T."/>
            <person name="Lalonde S."/>
            <person name="Li K."/>
            <person name="Li Y."/>
            <person name="Litt A."/>
            <person name="Lyons E."/>
            <person name="Manning G."/>
            <person name="Maruyama T."/>
            <person name="Michael T.P."/>
            <person name="Mikami K."/>
            <person name="Miyazaki S."/>
            <person name="Morinaga S."/>
            <person name="Murata T."/>
            <person name="Mueller-Roeber B."/>
            <person name="Nelson D.R."/>
            <person name="Obara M."/>
            <person name="Oguri Y."/>
            <person name="Olmstead R.G."/>
            <person name="Onodera N."/>
            <person name="Petersen B.L."/>
            <person name="Pils B."/>
            <person name="Prigge M."/>
            <person name="Rensing S.A."/>
            <person name="Riano-Pachon D.M."/>
            <person name="Roberts A.W."/>
            <person name="Sato Y."/>
            <person name="Scheller H.V."/>
            <person name="Schulz B."/>
            <person name="Schulz C."/>
            <person name="Shakirov E.V."/>
            <person name="Shibagaki N."/>
            <person name="Shinohara N."/>
            <person name="Shippen D.E."/>
            <person name="Soerensen I."/>
            <person name="Sotooka R."/>
            <person name="Sugimoto N."/>
            <person name="Sugita M."/>
            <person name="Sumikawa N."/>
            <person name="Tanurdzic M."/>
            <person name="Theissen G."/>
            <person name="Ulvskov P."/>
            <person name="Wakazuki S."/>
            <person name="Weng J.K."/>
            <person name="Willats W.W."/>
            <person name="Wipf D."/>
            <person name="Wolf P.G."/>
            <person name="Yang L."/>
            <person name="Zimmer A.D."/>
            <person name="Zhu Q."/>
            <person name="Mitros T."/>
            <person name="Hellsten U."/>
            <person name="Loque D."/>
            <person name="Otillar R."/>
            <person name="Salamov A."/>
            <person name="Schmutz J."/>
            <person name="Shapiro H."/>
            <person name="Lindquist E."/>
            <person name="Lucas S."/>
            <person name="Rokhsar D."/>
            <person name="Grigoriev I.V."/>
        </authorList>
    </citation>
    <scope>NUCLEOTIDE SEQUENCE [LARGE SCALE GENOMIC DNA]</scope>
</reference>
<evidence type="ECO:0000313" key="1">
    <source>
        <dbReference type="EMBL" id="EFJ12153.1"/>
    </source>
</evidence>
<organism evidence="2">
    <name type="scientific">Selaginella moellendorffii</name>
    <name type="common">Spikemoss</name>
    <dbReference type="NCBI Taxonomy" id="88036"/>
    <lineage>
        <taxon>Eukaryota</taxon>
        <taxon>Viridiplantae</taxon>
        <taxon>Streptophyta</taxon>
        <taxon>Embryophyta</taxon>
        <taxon>Tracheophyta</taxon>
        <taxon>Lycopodiopsida</taxon>
        <taxon>Selaginellales</taxon>
        <taxon>Selaginellaceae</taxon>
        <taxon>Selaginella</taxon>
    </lineage>
</organism>